<keyword evidence="2" id="KW-1185">Reference proteome</keyword>
<reference evidence="2" key="1">
    <citation type="submission" date="2016-02" db="EMBL/GenBank/DDBJ databases">
        <authorList>
            <person name="Sanders J.G."/>
            <person name="Lin J.Y."/>
            <person name="Wertz J.T."/>
            <person name="Russell J.A."/>
            <person name="Moreau C.S."/>
            <person name="Powell S."/>
        </authorList>
    </citation>
    <scope>NUCLEOTIDE SEQUENCE [LARGE SCALE GENOMIC DNA]</scope>
    <source>
        <strain evidence="2">CAG34</strain>
    </source>
</reference>
<gene>
    <name evidence="1" type="ORF">AXK11_04230</name>
</gene>
<accession>A0A139SPX9</accession>
<evidence type="ECO:0000313" key="2">
    <source>
        <dbReference type="Proteomes" id="UP000070058"/>
    </source>
</evidence>
<name>A0A139SPX9_9BACT</name>
<proteinExistence type="predicted"/>
<dbReference type="EMBL" id="LSZQ01000030">
    <property type="protein sequence ID" value="KXU36564.1"/>
    <property type="molecule type" value="Genomic_DNA"/>
</dbReference>
<comment type="caution">
    <text evidence="1">The sequence shown here is derived from an EMBL/GenBank/DDBJ whole genome shotgun (WGS) entry which is preliminary data.</text>
</comment>
<organism evidence="1 2">
    <name type="scientific">Cephaloticoccus primus</name>
    <dbReference type="NCBI Taxonomy" id="1548207"/>
    <lineage>
        <taxon>Bacteria</taxon>
        <taxon>Pseudomonadati</taxon>
        <taxon>Verrucomicrobiota</taxon>
        <taxon>Opitutia</taxon>
        <taxon>Opitutales</taxon>
        <taxon>Opitutaceae</taxon>
        <taxon>Cephaloticoccus</taxon>
    </lineage>
</organism>
<sequence length="59" mass="6430">MLRSTQNEGIVLLLFHVAGMTGQMRNTGMACILSAFLEPIIAHGSGKIFYLMLVGDVVY</sequence>
<protein>
    <submittedName>
        <fullName evidence="1">Uncharacterized protein</fullName>
    </submittedName>
</protein>
<evidence type="ECO:0000313" key="1">
    <source>
        <dbReference type="EMBL" id="KXU36564.1"/>
    </source>
</evidence>
<dbReference type="Proteomes" id="UP000070058">
    <property type="component" value="Unassembled WGS sequence"/>
</dbReference>
<dbReference type="AlphaFoldDB" id="A0A139SPX9"/>